<dbReference type="GO" id="GO:0005886">
    <property type="term" value="C:plasma membrane"/>
    <property type="evidence" value="ECO:0007669"/>
    <property type="project" value="UniProtKB-SubCell"/>
</dbReference>
<dbReference type="InterPro" id="IPR000715">
    <property type="entry name" value="Glycosyl_transferase_4"/>
</dbReference>
<feature type="transmembrane region" description="Helical" evidence="8">
    <location>
        <begin position="145"/>
        <end position="163"/>
    </location>
</feature>
<keyword evidence="6 8" id="KW-0472">Membrane</keyword>
<feature type="transmembrane region" description="Helical" evidence="8">
    <location>
        <begin position="169"/>
        <end position="189"/>
    </location>
</feature>
<evidence type="ECO:0000313" key="9">
    <source>
        <dbReference type="EMBL" id="BFG70358.1"/>
    </source>
</evidence>
<evidence type="ECO:0000256" key="6">
    <source>
        <dbReference type="ARBA" id="ARBA00023136"/>
    </source>
</evidence>
<organism evidence="9">
    <name type="scientific">Sediminibacterium sp. KACHI17</name>
    <dbReference type="NCBI Taxonomy" id="1751071"/>
    <lineage>
        <taxon>Bacteria</taxon>
        <taxon>Pseudomonadati</taxon>
        <taxon>Bacteroidota</taxon>
        <taxon>Chitinophagia</taxon>
        <taxon>Chitinophagales</taxon>
        <taxon>Chitinophagaceae</taxon>
        <taxon>Sediminibacterium</taxon>
    </lineage>
</organism>
<name>A0AAT9GIA5_9BACT</name>
<feature type="binding site" evidence="7">
    <location>
        <position position="201"/>
    </location>
    <ligand>
        <name>Mg(2+)</name>
        <dbReference type="ChEBI" id="CHEBI:18420"/>
    </ligand>
</feature>
<feature type="transmembrane region" description="Helical" evidence="8">
    <location>
        <begin position="268"/>
        <end position="292"/>
    </location>
</feature>
<feature type="transmembrane region" description="Helical" evidence="8">
    <location>
        <begin position="49"/>
        <end position="68"/>
    </location>
</feature>
<dbReference type="PANTHER" id="PTHR22926:SF3">
    <property type="entry name" value="UNDECAPRENYL-PHOSPHATE ALPHA-N-ACETYLGLUCOSAMINYL 1-PHOSPHATE TRANSFERASE"/>
    <property type="match status" value="1"/>
</dbReference>
<dbReference type="GO" id="GO:0046872">
    <property type="term" value="F:metal ion binding"/>
    <property type="evidence" value="ECO:0007669"/>
    <property type="project" value="UniProtKB-KW"/>
</dbReference>
<proteinExistence type="predicted"/>
<evidence type="ECO:0000256" key="8">
    <source>
        <dbReference type="SAM" id="Phobius"/>
    </source>
</evidence>
<sequence length="333" mass="38500">MDNTFYFKILFFVFSISISFLFEYLYIYHFAKFYKILDIPNQRSSHGKITIRGGGIIFPIVCFASICFKQFPNYIEFSISLVLVSYISYLDDLKGLSSVFRLFSQIVIIVFTIFSMGMSLLSVVSIVCFLFSIALLNVYNFMDGINGITALYSFVTIGFLFWINQYVIVIVPDLFFLSVLAALFAFSFYNMRKNALCFAGDVGSVSMAFIIFFLLVSLIKQTGTFIWVASVGIYFIDTAFTIFCRILRREKLLEAHRSHFYQYLANEARWTHIQVSILFAAVQLLLNISVVYSYITGQIWVSLLVLLAFTIIYTIFRFRFEGHKRLFVTYNPA</sequence>
<keyword evidence="2" id="KW-1003">Cell membrane</keyword>
<keyword evidence="3" id="KW-0808">Transferase</keyword>
<feature type="transmembrane region" description="Helical" evidence="8">
    <location>
        <begin position="6"/>
        <end position="28"/>
    </location>
</feature>
<gene>
    <name evidence="9" type="ORF">KACHI17_12390</name>
</gene>
<dbReference type="RefSeq" id="WP_353550640.1">
    <property type="nucleotide sequence ID" value="NZ_AP029612.1"/>
</dbReference>
<dbReference type="GO" id="GO:0071555">
    <property type="term" value="P:cell wall organization"/>
    <property type="evidence" value="ECO:0007669"/>
    <property type="project" value="TreeGrafter"/>
</dbReference>
<dbReference type="AlphaFoldDB" id="A0AAT9GIA5"/>
<feature type="transmembrane region" description="Helical" evidence="8">
    <location>
        <begin position="120"/>
        <end position="138"/>
    </location>
</feature>
<keyword evidence="4 8" id="KW-0812">Transmembrane</keyword>
<feature type="transmembrane region" description="Helical" evidence="8">
    <location>
        <begin position="196"/>
        <end position="219"/>
    </location>
</feature>
<dbReference type="GO" id="GO:0044038">
    <property type="term" value="P:cell wall macromolecule biosynthetic process"/>
    <property type="evidence" value="ECO:0007669"/>
    <property type="project" value="TreeGrafter"/>
</dbReference>
<protein>
    <submittedName>
        <fullName evidence="9">Glycosyltransferase family 4 protein</fullName>
    </submittedName>
</protein>
<evidence type="ECO:0000256" key="7">
    <source>
        <dbReference type="PIRSR" id="PIRSR600715-1"/>
    </source>
</evidence>
<dbReference type="GO" id="GO:0016780">
    <property type="term" value="F:phosphotransferase activity, for other substituted phosphate groups"/>
    <property type="evidence" value="ECO:0007669"/>
    <property type="project" value="InterPro"/>
</dbReference>
<evidence type="ECO:0000256" key="3">
    <source>
        <dbReference type="ARBA" id="ARBA00022679"/>
    </source>
</evidence>
<keyword evidence="7" id="KW-0479">Metal-binding</keyword>
<feature type="binding site" evidence="7">
    <location>
        <position position="140"/>
    </location>
    <ligand>
        <name>Mg(2+)</name>
        <dbReference type="ChEBI" id="CHEBI:18420"/>
    </ligand>
</feature>
<keyword evidence="5 8" id="KW-1133">Transmembrane helix</keyword>
<comment type="subcellular location">
    <subcellularLocation>
        <location evidence="1">Cell membrane</location>
        <topology evidence="1">Multi-pass membrane protein</topology>
    </subcellularLocation>
</comment>
<keyword evidence="7" id="KW-0460">Magnesium</keyword>
<evidence type="ECO:0000256" key="5">
    <source>
        <dbReference type="ARBA" id="ARBA00022989"/>
    </source>
</evidence>
<evidence type="ECO:0000256" key="4">
    <source>
        <dbReference type="ARBA" id="ARBA00022692"/>
    </source>
</evidence>
<dbReference type="PANTHER" id="PTHR22926">
    <property type="entry name" value="PHOSPHO-N-ACETYLMURAMOYL-PENTAPEPTIDE-TRANSFERASE"/>
    <property type="match status" value="1"/>
</dbReference>
<dbReference type="Pfam" id="PF00953">
    <property type="entry name" value="Glycos_transf_4"/>
    <property type="match status" value="1"/>
</dbReference>
<evidence type="ECO:0000256" key="1">
    <source>
        <dbReference type="ARBA" id="ARBA00004651"/>
    </source>
</evidence>
<evidence type="ECO:0000256" key="2">
    <source>
        <dbReference type="ARBA" id="ARBA00022475"/>
    </source>
</evidence>
<reference evidence="9" key="1">
    <citation type="submission" date="2024-02" db="EMBL/GenBank/DDBJ databases">
        <title>Sediminibacterium planktonica sp. nov. and Sediminibacterium longus sp. nov., isolated from surface lake and river water.</title>
        <authorList>
            <person name="Watanabe K."/>
            <person name="Takemine S."/>
            <person name="Ishii Y."/>
            <person name="Ogata Y."/>
            <person name="Shindo C."/>
            <person name="Suda W."/>
        </authorList>
    </citation>
    <scope>NUCLEOTIDE SEQUENCE</scope>
    <source>
        <strain evidence="9">KACHI17</strain>
    </source>
</reference>
<accession>A0AAT9GIA5</accession>
<comment type="cofactor">
    <cofactor evidence="7">
        <name>Mg(2+)</name>
        <dbReference type="ChEBI" id="CHEBI:18420"/>
    </cofactor>
</comment>
<feature type="transmembrane region" description="Helical" evidence="8">
    <location>
        <begin position="74"/>
        <end position="91"/>
    </location>
</feature>
<feature type="transmembrane region" description="Helical" evidence="8">
    <location>
        <begin position="298"/>
        <end position="316"/>
    </location>
</feature>
<feature type="transmembrane region" description="Helical" evidence="8">
    <location>
        <begin position="225"/>
        <end position="247"/>
    </location>
</feature>
<dbReference type="GO" id="GO:0009103">
    <property type="term" value="P:lipopolysaccharide biosynthetic process"/>
    <property type="evidence" value="ECO:0007669"/>
    <property type="project" value="TreeGrafter"/>
</dbReference>
<dbReference type="EMBL" id="AP029612">
    <property type="protein sequence ID" value="BFG70358.1"/>
    <property type="molecule type" value="Genomic_DNA"/>
</dbReference>